<protein>
    <recommendedName>
        <fullName evidence="4">DUF4129 domain-containing protein</fullName>
    </recommendedName>
</protein>
<feature type="transmembrane region" description="Helical" evidence="1">
    <location>
        <begin position="178"/>
        <end position="197"/>
    </location>
</feature>
<feature type="transmembrane region" description="Helical" evidence="1">
    <location>
        <begin position="69"/>
        <end position="95"/>
    </location>
</feature>
<feature type="transmembrane region" description="Helical" evidence="1">
    <location>
        <begin position="135"/>
        <end position="157"/>
    </location>
</feature>
<keyword evidence="3" id="KW-1185">Reference proteome</keyword>
<keyword evidence="1" id="KW-0812">Transmembrane</keyword>
<dbReference type="EMBL" id="CP119317">
    <property type="protein sequence ID" value="WEK54475.1"/>
    <property type="molecule type" value="Genomic_DNA"/>
</dbReference>
<feature type="transmembrane region" description="Helical" evidence="1">
    <location>
        <begin position="12"/>
        <end position="33"/>
    </location>
</feature>
<evidence type="ECO:0000313" key="3">
    <source>
        <dbReference type="Proteomes" id="UP001178662"/>
    </source>
</evidence>
<feature type="transmembrane region" description="Helical" evidence="1">
    <location>
        <begin position="240"/>
        <end position="261"/>
    </location>
</feature>
<organism evidence="2 3">
    <name type="scientific">Candidatus Cohnella colombiensis</name>
    <dbReference type="NCBI Taxonomy" id="3121368"/>
    <lineage>
        <taxon>Bacteria</taxon>
        <taxon>Bacillati</taxon>
        <taxon>Bacillota</taxon>
        <taxon>Bacilli</taxon>
        <taxon>Bacillales</taxon>
        <taxon>Paenibacillaceae</taxon>
        <taxon>Cohnella</taxon>
    </lineage>
</organism>
<dbReference type="Proteomes" id="UP001178662">
    <property type="component" value="Chromosome"/>
</dbReference>
<keyword evidence="1" id="KW-1133">Transmembrane helix</keyword>
<reference evidence="2" key="1">
    <citation type="submission" date="2023-03" db="EMBL/GenBank/DDBJ databases">
        <title>Andean soil-derived lignocellulolytic bacterial consortium as a source of novel taxa and putative plastic-active enzymes.</title>
        <authorList>
            <person name="Diaz-Garcia L."/>
            <person name="Chuvochina M."/>
            <person name="Feuerriegel G."/>
            <person name="Bunk B."/>
            <person name="Sproer C."/>
            <person name="Streit W.R."/>
            <person name="Rodriguez L.M."/>
            <person name="Overmann J."/>
            <person name="Jimenez D.J."/>
        </authorList>
    </citation>
    <scope>NUCLEOTIDE SEQUENCE</scope>
    <source>
        <strain evidence="2">MAG 2441</strain>
    </source>
</reference>
<keyword evidence="1" id="KW-0472">Membrane</keyword>
<accession>A0AA95JG24</accession>
<sequence>MMAQTGNSLRSLAGRLLFEMLLWIPVWMILTSIYMFNSPLLLLMGTGGLFLLGYVLAQLPAPWSRLLRVGVIVAIGISGLILYNPIFLVALWWCVSFWRGRYIYLSSGHYALASFISAAAVFVASNTTSVSGDRILFIGLSIGWLIVWFFSYNHSLIDEAALRGSLATRGVRRANRKYVIGFLVVGLCLFAATVSYGTQLLKPPYLKIELPDMSREEPPLQLDRAFPEMLEGDEVREPSIIGEILTKIVIIVAAIGLFFYIRMMWRASDWSWKSLIAAIRRWFTRERDTYDQLPYEEEIRSIAKDRKLGRWDKLFHKSNGERKWKELNDTEKVRRLYEEAVHRGMLHGFTFRKGNTPAETLAELDSWHLAKQAEGPAKGASYWNWYMSFREMLAMLYEKARYSPHEIEQQELKHLVKGHPEHDQL</sequence>
<gene>
    <name evidence="2" type="ORF">P0Y55_18390</name>
</gene>
<evidence type="ECO:0000256" key="1">
    <source>
        <dbReference type="SAM" id="Phobius"/>
    </source>
</evidence>
<evidence type="ECO:0000313" key="2">
    <source>
        <dbReference type="EMBL" id="WEK54475.1"/>
    </source>
</evidence>
<feature type="transmembrane region" description="Helical" evidence="1">
    <location>
        <begin position="102"/>
        <end position="123"/>
    </location>
</feature>
<evidence type="ECO:0008006" key="4">
    <source>
        <dbReference type="Google" id="ProtNLM"/>
    </source>
</evidence>
<proteinExistence type="predicted"/>
<dbReference type="AlphaFoldDB" id="A0AA95JG24"/>
<name>A0AA95JG24_9BACL</name>